<feature type="region of interest" description="Disordered" evidence="4">
    <location>
        <begin position="1"/>
        <end position="53"/>
    </location>
</feature>
<dbReference type="Pfam" id="PF00786">
    <property type="entry name" value="PBD"/>
    <property type="match status" value="1"/>
</dbReference>
<evidence type="ECO:0000256" key="1">
    <source>
        <dbReference type="ARBA" id="ARBA00008668"/>
    </source>
</evidence>
<dbReference type="SMART" id="SM00285">
    <property type="entry name" value="PBD"/>
    <property type="match status" value="1"/>
</dbReference>
<dbReference type="Gene3D" id="3.40.50.1110">
    <property type="entry name" value="SGNH hydrolase"/>
    <property type="match status" value="1"/>
</dbReference>
<dbReference type="Pfam" id="PF00657">
    <property type="entry name" value="Lipase_GDSL"/>
    <property type="match status" value="1"/>
</dbReference>
<evidence type="ECO:0000313" key="6">
    <source>
        <dbReference type="EMBL" id="KAF0891452.1"/>
    </source>
</evidence>
<dbReference type="PANTHER" id="PTHR45648:SF5">
    <property type="entry name" value="OS04G0577300 PROTEIN"/>
    <property type="match status" value="1"/>
</dbReference>
<dbReference type="AlphaFoldDB" id="A0A6G1BUE3"/>
<feature type="compositionally biased region" description="Acidic residues" evidence="4">
    <location>
        <begin position="19"/>
        <end position="38"/>
    </location>
</feature>
<comment type="caution">
    <text evidence="6">The sequence shown here is derived from an EMBL/GenBank/DDBJ whole genome shotgun (WGS) entry which is preliminary data.</text>
</comment>
<dbReference type="CDD" id="cd01837">
    <property type="entry name" value="SGNH_plant_lipase_like"/>
    <property type="match status" value="1"/>
</dbReference>
<dbReference type="GO" id="GO:0016042">
    <property type="term" value="P:lipid catabolic process"/>
    <property type="evidence" value="ECO:0007669"/>
    <property type="project" value="UniProtKB-KW"/>
</dbReference>
<name>A0A6G1BUE3_9ORYZ</name>
<evidence type="ECO:0000256" key="4">
    <source>
        <dbReference type="SAM" id="MobiDB-lite"/>
    </source>
</evidence>
<feature type="domain" description="CRIB" evidence="5">
    <location>
        <begin position="95"/>
        <end position="108"/>
    </location>
</feature>
<evidence type="ECO:0000256" key="2">
    <source>
        <dbReference type="ARBA" id="ARBA00022801"/>
    </source>
</evidence>
<dbReference type="EMBL" id="SPHZ02000011">
    <property type="protein sequence ID" value="KAF0891452.1"/>
    <property type="molecule type" value="Genomic_DNA"/>
</dbReference>
<sequence length="497" mass="54360">MAPFQLRFGLRMSPSRSYDEEDDDEEEDEEEFEYEEMLSEGTASPPPLMAQAEKGGGGLVGALVGALRKSLVMCSAVKVGEEEDSEGEEEEGMEIGRPTDVRHVSHVTFDRFGGFHGLPADLEPDVPRPTPSASSSLFIVVILLFLRSSPALPHALFIFGDSLVDVGNNDYLVTLSKANDPPYGVDFAFSGGKPTGRFTNGRTIADVIGEALGQKSFAPPYLAPNSSAEMMNSGVNYASGSSGIFDETGSFYIGRVPLGQQISYFVKTRTQILETMGEKAATEFLKKALFTVAAGSNDILEYLSPSMPFFGREKYDPSVFQDSLVSNLTFHLKRLNQLGARKIVVADVGPLGCIPYARALEFIPAGVCSASANQLTEGYNKRLKRMIYKLNQEIGPESKFVYANTYEIVMEIIQQYRQYGFENALDPCCGGSFPPFLCIGIANSTSTLCKDRSKYVFWDAFHPTEAVNLIVAGKLLDGNSAAASPINVRELFQYQYK</sequence>
<keyword evidence="3" id="KW-0442">Lipid degradation</keyword>
<proteinExistence type="inferred from homology"/>
<dbReference type="OrthoDB" id="1600564at2759"/>
<dbReference type="InterPro" id="IPR051058">
    <property type="entry name" value="GDSL_Est/Lipase"/>
</dbReference>
<keyword evidence="3" id="KW-0443">Lipid metabolism</keyword>
<dbReference type="InterPro" id="IPR036514">
    <property type="entry name" value="SGNH_hydro_sf"/>
</dbReference>
<evidence type="ECO:0000313" key="7">
    <source>
        <dbReference type="Proteomes" id="UP000479710"/>
    </source>
</evidence>
<accession>A0A6G1BUE3</accession>
<dbReference type="SUPFAM" id="SSF52266">
    <property type="entry name" value="SGNH hydrolase"/>
    <property type="match status" value="1"/>
</dbReference>
<dbReference type="InterPro" id="IPR001087">
    <property type="entry name" value="GDSL"/>
</dbReference>
<comment type="similarity">
    <text evidence="1">Belongs to the 'GDSL' lipolytic enzyme family.</text>
</comment>
<evidence type="ECO:0000256" key="3">
    <source>
        <dbReference type="ARBA" id="ARBA00022963"/>
    </source>
</evidence>
<dbReference type="PROSITE" id="PS50108">
    <property type="entry name" value="CRIB"/>
    <property type="match status" value="1"/>
</dbReference>
<organism evidence="6 7">
    <name type="scientific">Oryza meyeriana var. granulata</name>
    <dbReference type="NCBI Taxonomy" id="110450"/>
    <lineage>
        <taxon>Eukaryota</taxon>
        <taxon>Viridiplantae</taxon>
        <taxon>Streptophyta</taxon>
        <taxon>Embryophyta</taxon>
        <taxon>Tracheophyta</taxon>
        <taxon>Spermatophyta</taxon>
        <taxon>Magnoliopsida</taxon>
        <taxon>Liliopsida</taxon>
        <taxon>Poales</taxon>
        <taxon>Poaceae</taxon>
        <taxon>BOP clade</taxon>
        <taxon>Oryzoideae</taxon>
        <taxon>Oryzeae</taxon>
        <taxon>Oryzinae</taxon>
        <taxon>Oryza</taxon>
        <taxon>Oryza meyeriana</taxon>
    </lineage>
</organism>
<dbReference type="GO" id="GO:0016788">
    <property type="term" value="F:hydrolase activity, acting on ester bonds"/>
    <property type="evidence" value="ECO:0007669"/>
    <property type="project" value="InterPro"/>
</dbReference>
<gene>
    <name evidence="6" type="ORF">E2562_009873</name>
</gene>
<reference evidence="6 7" key="1">
    <citation type="submission" date="2019-11" db="EMBL/GenBank/DDBJ databases">
        <title>Whole genome sequence of Oryza granulata.</title>
        <authorList>
            <person name="Li W."/>
        </authorList>
    </citation>
    <scope>NUCLEOTIDE SEQUENCE [LARGE SCALE GENOMIC DNA]</scope>
    <source>
        <strain evidence="7">cv. Menghai</strain>
        <tissue evidence="6">Leaf</tissue>
    </source>
</reference>
<dbReference type="PANTHER" id="PTHR45648">
    <property type="entry name" value="GDSL LIPASE/ACYLHYDROLASE FAMILY PROTEIN (AFU_ORTHOLOGUE AFUA_4G14700)"/>
    <property type="match status" value="1"/>
</dbReference>
<dbReference type="Proteomes" id="UP000479710">
    <property type="component" value="Unassembled WGS sequence"/>
</dbReference>
<dbReference type="InterPro" id="IPR036936">
    <property type="entry name" value="CRIB_dom_sf"/>
</dbReference>
<dbReference type="InterPro" id="IPR000095">
    <property type="entry name" value="CRIB_dom"/>
</dbReference>
<evidence type="ECO:0000259" key="5">
    <source>
        <dbReference type="PROSITE" id="PS50108"/>
    </source>
</evidence>
<keyword evidence="7" id="KW-1185">Reference proteome</keyword>
<protein>
    <recommendedName>
        <fullName evidence="5">CRIB domain-containing protein</fullName>
    </recommendedName>
</protein>
<keyword evidence="2" id="KW-0378">Hydrolase</keyword>
<dbReference type="InterPro" id="IPR035669">
    <property type="entry name" value="SGNH_plant_lipase-like"/>
</dbReference>
<dbReference type="CDD" id="cd00132">
    <property type="entry name" value="CRIB"/>
    <property type="match status" value="1"/>
</dbReference>
<dbReference type="Gene3D" id="3.90.810.10">
    <property type="entry name" value="CRIB domain"/>
    <property type="match status" value="1"/>
</dbReference>